<dbReference type="InterPro" id="IPR029058">
    <property type="entry name" value="AB_hydrolase_fold"/>
</dbReference>
<sequence length="401" mass="44659">MKKLTRYLQKQALQYSDEKYSSAAYLSPRRNHEPQEKLKHHLKTTSSDNNNHLRPKMPPNRKPSNRGAAIPSRISSNIQRVQYASENILQSYELFIPPPPASESDSAIPPPYSEKHPSTPSFPIKRLWIIFIHGGYFRDPSILASSFHATLSLLTDPNSPDQQILALQRHTAGYVSINYRLAPHEAHPQDPTTTPSYEMRNARWPEILGDVLNALRHFQAKHPSTRPGGDEGYVLVGHSVGATLAMNALLHMQNQEGIAPPVGIVGVSGIYDFIRLHETFPGYDAMTRNAVDEEDWEGISVARKRRGEIEAAWAAAGGEGGGKENKRWLLLAHSKEDTLVDWGQLEAMANVFKMDSSKDGPAAVTVKCDVEEIKGKHNACWEDGRELARVIERCVGEIVGV</sequence>
<dbReference type="GO" id="GO:0019441">
    <property type="term" value="P:L-tryptophan catabolic process to kynurenine"/>
    <property type="evidence" value="ECO:0007669"/>
    <property type="project" value="UniProtKB-UniRule"/>
</dbReference>
<keyword evidence="1 3" id="KW-0378">Hydrolase</keyword>
<feature type="active site" description="Nucleophile" evidence="3">
    <location>
        <position position="239"/>
    </location>
</feature>
<evidence type="ECO:0000256" key="2">
    <source>
        <dbReference type="ARBA" id="ARBA00023079"/>
    </source>
</evidence>
<protein>
    <recommendedName>
        <fullName evidence="3">Kynurenine formamidase</fullName>
        <shortName evidence="3">KFA</shortName>
        <shortName evidence="3">KFase</shortName>
        <ecNumber evidence="3">3.5.1.9</ecNumber>
    </recommendedName>
    <alternativeName>
        <fullName evidence="3">Arylformamidase</fullName>
    </alternativeName>
    <alternativeName>
        <fullName evidence="3">N-formylkynurenine formamidase</fullName>
        <shortName evidence="3">FKF</shortName>
    </alternativeName>
</protein>
<dbReference type="InterPro" id="IPR050300">
    <property type="entry name" value="GDXG_lipolytic_enzyme"/>
</dbReference>
<dbReference type="GO" id="GO:0034354">
    <property type="term" value="P:'de novo' NAD+ biosynthetic process from L-tryptophan"/>
    <property type="evidence" value="ECO:0007669"/>
    <property type="project" value="UniProtKB-UniRule"/>
</dbReference>
<keyword evidence="2 3" id="KW-0823">Tryptophan catabolism</keyword>
<keyword evidence="7" id="KW-1185">Reference proteome</keyword>
<evidence type="ECO:0000256" key="4">
    <source>
        <dbReference type="SAM" id="MobiDB-lite"/>
    </source>
</evidence>
<organism evidence="6 7">
    <name type="scientific">Cyphellophora attinorum</name>
    <dbReference type="NCBI Taxonomy" id="1664694"/>
    <lineage>
        <taxon>Eukaryota</taxon>
        <taxon>Fungi</taxon>
        <taxon>Dikarya</taxon>
        <taxon>Ascomycota</taxon>
        <taxon>Pezizomycotina</taxon>
        <taxon>Eurotiomycetes</taxon>
        <taxon>Chaetothyriomycetidae</taxon>
        <taxon>Chaetothyriales</taxon>
        <taxon>Cyphellophoraceae</taxon>
        <taxon>Cyphellophora</taxon>
    </lineage>
</organism>
<dbReference type="PANTHER" id="PTHR48081:SF33">
    <property type="entry name" value="KYNURENINE FORMAMIDASE"/>
    <property type="match status" value="1"/>
</dbReference>
<dbReference type="VEuPathDB" id="FungiDB:AB675_8950"/>
<comment type="pathway">
    <text evidence="3">Amino-acid degradation; L-tryptophan degradation via kynurenine pathway; L-kynurenine from L-tryptophan: step 2/2.</text>
</comment>
<comment type="function">
    <text evidence="3">Catalyzes the hydrolysis of N-formyl-L-kynurenine to L-kynurenine, the second step in the kynurenine pathway of tryptophan degradation. Kynurenine may be further oxidized to nicotinic acid, NAD(H) and NADP(H). Required for elimination of toxic metabolites.</text>
</comment>
<proteinExistence type="inferred from homology"/>
<comment type="caution">
    <text evidence="6">The sequence shown here is derived from an EMBL/GenBank/DDBJ whole genome shotgun (WGS) entry which is preliminary data.</text>
</comment>
<evidence type="ECO:0000313" key="7">
    <source>
        <dbReference type="Proteomes" id="UP000038010"/>
    </source>
</evidence>
<dbReference type="STRING" id="1664694.A0A0N0NIT5"/>
<comment type="catalytic activity">
    <reaction evidence="3">
        <text>N-formyl-L-kynurenine + H2O = L-kynurenine + formate + H(+)</text>
        <dbReference type="Rhea" id="RHEA:13009"/>
        <dbReference type="ChEBI" id="CHEBI:15377"/>
        <dbReference type="ChEBI" id="CHEBI:15378"/>
        <dbReference type="ChEBI" id="CHEBI:15740"/>
        <dbReference type="ChEBI" id="CHEBI:57959"/>
        <dbReference type="ChEBI" id="CHEBI:58629"/>
        <dbReference type="EC" id="3.5.1.9"/>
    </reaction>
</comment>
<dbReference type="GeneID" id="28741322"/>
<dbReference type="AlphaFoldDB" id="A0A0N0NIT5"/>
<feature type="active site" evidence="3">
    <location>
        <position position="377"/>
    </location>
</feature>
<feature type="domain" description="AB hydrolase-1" evidence="5">
    <location>
        <begin position="129"/>
        <end position="297"/>
    </location>
</feature>
<dbReference type="Gene3D" id="3.40.50.1820">
    <property type="entry name" value="alpha/beta hydrolase"/>
    <property type="match status" value="1"/>
</dbReference>
<dbReference type="GO" id="GO:0004061">
    <property type="term" value="F:arylformamidase activity"/>
    <property type="evidence" value="ECO:0007669"/>
    <property type="project" value="UniProtKB-UniRule"/>
</dbReference>
<comment type="similarity">
    <text evidence="3">Belongs to the kynurenine formamidase family.</text>
</comment>
<evidence type="ECO:0000256" key="1">
    <source>
        <dbReference type="ARBA" id="ARBA00022801"/>
    </source>
</evidence>
<dbReference type="UniPathway" id="UPA00333">
    <property type="reaction ID" value="UER00454"/>
</dbReference>
<feature type="region of interest" description="Disordered" evidence="4">
    <location>
        <begin position="18"/>
        <end position="74"/>
    </location>
</feature>
<evidence type="ECO:0000313" key="6">
    <source>
        <dbReference type="EMBL" id="KPI36201.1"/>
    </source>
</evidence>
<dbReference type="EC" id="3.5.1.9" evidence="3"/>
<reference evidence="6 7" key="1">
    <citation type="submission" date="2015-06" db="EMBL/GenBank/DDBJ databases">
        <title>Draft genome of the ant-associated black yeast Phialophora attae CBS 131958.</title>
        <authorList>
            <person name="Moreno L.F."/>
            <person name="Stielow B.J."/>
            <person name="de Hoog S."/>
            <person name="Vicente V.A."/>
            <person name="Weiss V.A."/>
            <person name="de Vries M."/>
            <person name="Cruz L.M."/>
            <person name="Souza E.M."/>
        </authorList>
    </citation>
    <scope>NUCLEOTIDE SEQUENCE [LARGE SCALE GENOMIC DNA]</scope>
    <source>
        <strain evidence="6 7">CBS 131958</strain>
    </source>
</reference>
<evidence type="ECO:0000259" key="5">
    <source>
        <dbReference type="Pfam" id="PF12697"/>
    </source>
</evidence>
<gene>
    <name evidence="6" type="ORF">AB675_8950</name>
</gene>
<name>A0A0N0NIT5_9EURO</name>
<comment type="caution">
    <text evidence="3">Lacks conserved residue(s) required for the propagation of feature annotation.</text>
</comment>
<dbReference type="Pfam" id="PF12697">
    <property type="entry name" value="Abhydrolase_6"/>
    <property type="match status" value="1"/>
</dbReference>
<dbReference type="Proteomes" id="UP000038010">
    <property type="component" value="Unassembled WGS sequence"/>
</dbReference>
<dbReference type="OrthoDB" id="420264at2759"/>
<dbReference type="RefSeq" id="XP_017996164.1">
    <property type="nucleotide sequence ID" value="XM_018149442.1"/>
</dbReference>
<dbReference type="InterPro" id="IPR027519">
    <property type="entry name" value="KFase_ver/fungi-typ"/>
</dbReference>
<feature type="active site" evidence="3">
    <location>
        <position position="337"/>
    </location>
</feature>
<evidence type="ECO:0000256" key="3">
    <source>
        <dbReference type="HAMAP-Rule" id="MF_03014"/>
    </source>
</evidence>
<dbReference type="HAMAP" id="MF_03014">
    <property type="entry name" value="KFase"/>
    <property type="match status" value="1"/>
</dbReference>
<dbReference type="PANTHER" id="PTHR48081">
    <property type="entry name" value="AB HYDROLASE SUPERFAMILY PROTEIN C4A8.06C"/>
    <property type="match status" value="1"/>
</dbReference>
<dbReference type="SUPFAM" id="SSF53474">
    <property type="entry name" value="alpha/beta-Hydrolases"/>
    <property type="match status" value="1"/>
</dbReference>
<comment type="subunit">
    <text evidence="3">Homodimer.</text>
</comment>
<accession>A0A0N0NIT5</accession>
<dbReference type="EMBL" id="LFJN01000033">
    <property type="protein sequence ID" value="KPI36201.1"/>
    <property type="molecule type" value="Genomic_DNA"/>
</dbReference>
<dbReference type="InterPro" id="IPR000073">
    <property type="entry name" value="AB_hydrolase_1"/>
</dbReference>